<accession>A0A426X1K2</accession>
<evidence type="ECO:0000313" key="1">
    <source>
        <dbReference type="EMBL" id="RRT33349.1"/>
    </source>
</evidence>
<gene>
    <name evidence="1" type="ORF">B296_00057920</name>
</gene>
<comment type="caution">
    <text evidence="1">The sequence shown here is derived from an EMBL/GenBank/DDBJ whole genome shotgun (WGS) entry which is preliminary data.</text>
</comment>
<sequence length="79" mass="8867">MILSQDYCLKQDWGGRWLAELHCCPGEVLTPNSDHHMDGTITHSQCDLIGAQMAGAGWLDRSITEWSGVEWSGWVLIDH</sequence>
<evidence type="ECO:0000313" key="2">
    <source>
        <dbReference type="Proteomes" id="UP000287651"/>
    </source>
</evidence>
<dbReference type="Proteomes" id="UP000287651">
    <property type="component" value="Unassembled WGS sequence"/>
</dbReference>
<reference evidence="1 2" key="1">
    <citation type="journal article" date="2014" name="Agronomy (Basel)">
        <title>A Draft Genome Sequence for Ensete ventricosum, the Drought-Tolerant Tree Against Hunger.</title>
        <authorList>
            <person name="Harrison J."/>
            <person name="Moore K.A."/>
            <person name="Paszkiewicz K."/>
            <person name="Jones T."/>
            <person name="Grant M."/>
            <person name="Ambacheew D."/>
            <person name="Muzemil S."/>
            <person name="Studholme D.J."/>
        </authorList>
    </citation>
    <scope>NUCLEOTIDE SEQUENCE [LARGE SCALE GENOMIC DNA]</scope>
</reference>
<dbReference type="EMBL" id="AMZH03029247">
    <property type="protein sequence ID" value="RRT33349.1"/>
    <property type="molecule type" value="Genomic_DNA"/>
</dbReference>
<dbReference type="AlphaFoldDB" id="A0A426X1K2"/>
<name>A0A426X1K2_ENSVE</name>
<protein>
    <submittedName>
        <fullName evidence="1">Uncharacterized protein</fullName>
    </submittedName>
</protein>
<proteinExistence type="predicted"/>
<organism evidence="1 2">
    <name type="scientific">Ensete ventricosum</name>
    <name type="common">Abyssinian banana</name>
    <name type="synonym">Musa ensete</name>
    <dbReference type="NCBI Taxonomy" id="4639"/>
    <lineage>
        <taxon>Eukaryota</taxon>
        <taxon>Viridiplantae</taxon>
        <taxon>Streptophyta</taxon>
        <taxon>Embryophyta</taxon>
        <taxon>Tracheophyta</taxon>
        <taxon>Spermatophyta</taxon>
        <taxon>Magnoliopsida</taxon>
        <taxon>Liliopsida</taxon>
        <taxon>Zingiberales</taxon>
        <taxon>Musaceae</taxon>
        <taxon>Ensete</taxon>
    </lineage>
</organism>